<name>A0A272EPH4_9RHOO</name>
<proteinExistence type="predicted"/>
<keyword evidence="1" id="KW-1133">Transmembrane helix</keyword>
<dbReference type="InterPro" id="IPR052894">
    <property type="entry name" value="AsmA-related"/>
</dbReference>
<keyword evidence="5" id="KW-1185">Reference proteome</keyword>
<accession>A0A272EPH4</accession>
<evidence type="ECO:0000313" key="3">
    <source>
        <dbReference type="EMBL" id="PAS91999.1"/>
    </source>
</evidence>
<dbReference type="Pfam" id="PF05359">
    <property type="entry name" value="DUF748"/>
    <property type="match status" value="1"/>
</dbReference>
<dbReference type="EMBL" id="MDUX01000027">
    <property type="protein sequence ID" value="KAF7599144.1"/>
    <property type="molecule type" value="Genomic_DNA"/>
</dbReference>
<comment type="caution">
    <text evidence="3">The sequence shown here is derived from an EMBL/GenBank/DDBJ whole genome shotgun (WGS) entry which is preliminary data.</text>
</comment>
<dbReference type="GO" id="GO:0005886">
    <property type="term" value="C:plasma membrane"/>
    <property type="evidence" value="ECO:0007669"/>
    <property type="project" value="TreeGrafter"/>
</dbReference>
<dbReference type="InterPro" id="IPR008023">
    <property type="entry name" value="DUF748"/>
</dbReference>
<gene>
    <name evidence="2" type="ORF">BGI27_09625</name>
    <name evidence="3" type="ORF">CGU29_13565</name>
</gene>
<evidence type="ECO:0000256" key="1">
    <source>
        <dbReference type="SAM" id="Phobius"/>
    </source>
</evidence>
<dbReference type="PANTHER" id="PTHR30441:SF8">
    <property type="entry name" value="DUF748 DOMAIN-CONTAINING PROTEIN"/>
    <property type="match status" value="1"/>
</dbReference>
<dbReference type="PANTHER" id="PTHR30441">
    <property type="entry name" value="DUF748 DOMAIN-CONTAINING PROTEIN"/>
    <property type="match status" value="1"/>
</dbReference>
<feature type="transmembrane region" description="Helical" evidence="1">
    <location>
        <begin position="21"/>
        <end position="41"/>
    </location>
</feature>
<protein>
    <submittedName>
        <fullName evidence="2">DUF748 domain-containing protein</fullName>
    </submittedName>
</protein>
<evidence type="ECO:0000313" key="2">
    <source>
        <dbReference type="EMBL" id="KAF7599144.1"/>
    </source>
</evidence>
<dbReference type="Proteomes" id="UP000623509">
    <property type="component" value="Unassembled WGS sequence"/>
</dbReference>
<dbReference type="AlphaFoldDB" id="A0A272EPH4"/>
<keyword evidence="1" id="KW-0812">Transmembrane</keyword>
<sequence length="1192" mass="129547">MLSELIWASVSRGRLKWPARILAVLAVLVGVLGFFVAPSVLKPIIEREASQALGRQVSLGRLALNPFALSVTLDDLKIAEADGQGDFIALGKAYVDFSANSLFERAPVIRELRVAGLRLNVARLADDRYNFSDLIERFKPAPDAPETPPARFALYNIQLQDGDLRFDDRVTGQQHSIAALQFGLPFVSNLPSRIDTFVVPHLSADIDGSPLVLDGEVKPFADRREAHLALQLQPLDLTRYLAYLPQMPLALKQGELGADLRLLWSEDDKGAQTLALEGALTLDKLDLKSATGEEFFKLEHLKLALKRVEPLAQPMRIELASLALEQPQLNLARDARGRLNLPQATADTEASVASKQAPTGSAPAPVFSLDELSLRGGVVHWADAAVPGGYRGGARDIELRLADFDLAGERSATLDLALTGEGESRITLKGNVQGTQAADLQAGIATLPLGPYLPYLRAVVRRGDLQAGLDAGAHILLKRESEVLSTRVDKLHAKLSDLRLNEPGQRRPLLQVPLLEVADTRIDLQAQTVQVGSFRSQGGRLALVRGKQGELNLLQLLRGEQVAEAAREVAAEIHSKAWGVALAKAEVSGWAVGLEDRSVDPAVRVQFDPINLGLTDVSNQAKALGGLTLDARVNRQGRVNVAGKLGVAPVRGELSLGLQGVDVLMAQPYVADMYRVLITRGQVDAKGLVSFDLSDAGKPRFGYQEDLALRDFNSLDTLNDTDFLRWKRFAISKADVRLQPLRFHAGEVALESFYTRLILDQQGRFNLRELRARDEVGEADVAPAPATASTAAPVAEPPAIDLRVGRIVLDQGDVNYSDRFVRPNYDAHLLRVKGGLEGLSSDPGTLATLTLEAALDGNAPVSVEGRLNPLRQDRYLDLKAKVNDVDLTGVSTYSTKYVGYGITRGRLSMALDYAIRDRQLTAQNQVFLDQLTFGDRVESPDAVNLPVKLGVALLKDRQVRIDLNLPVSGSLDDPQFSVGGVIWRVIVNLFSKAVTSPFSLLGSVFGGNAEELAFVDFAPGSASIAPAAEEKLKAVARALQERPALMLDVTGRADPASDVAGLKREQLEARLRAIKAEALVKHGQSVAAVDQLEIEAAEREALLREQYGREKFEKPRNAIGLVRKLPVDETERMILDHTEIRPEDLQALASRRAATVRNWLLAQGLPQERVFLLAGSPGDKAAAATRVDFTLR</sequence>
<reference evidence="2 5" key="1">
    <citation type="submission" date="2016-08" db="EMBL/GenBank/DDBJ databases">
        <title>Candidatus Dactylopiibacterium carminicum genome sequence.</title>
        <authorList>
            <person name="Ramirez-Puebla S.T."/>
            <person name="Ormeno-Orrillo E."/>
            <person name="Vera-Ponce De Leon A."/>
            <person name="Luis L."/>
            <person name="Sanchez-Flores A."/>
            <person name="Monica R."/>
            <person name="Martinez-Romero E."/>
        </authorList>
    </citation>
    <scope>NUCLEOTIDE SEQUENCE [LARGE SCALE GENOMIC DNA]</scope>
    <source>
        <strain evidence="2">END1</strain>
    </source>
</reference>
<dbReference type="Proteomes" id="UP000216107">
    <property type="component" value="Unassembled WGS sequence"/>
</dbReference>
<dbReference type="RefSeq" id="WP_095524667.1">
    <property type="nucleotide sequence ID" value="NZ_MDUX01000027.1"/>
</dbReference>
<evidence type="ECO:0000313" key="4">
    <source>
        <dbReference type="Proteomes" id="UP000216107"/>
    </source>
</evidence>
<organism evidence="3 4">
    <name type="scientific">Candidatus Dactylopiibacterium carminicum</name>
    <dbReference type="NCBI Taxonomy" id="857335"/>
    <lineage>
        <taxon>Bacteria</taxon>
        <taxon>Pseudomonadati</taxon>
        <taxon>Pseudomonadota</taxon>
        <taxon>Betaproteobacteria</taxon>
        <taxon>Rhodocyclales</taxon>
        <taxon>Rhodocyclaceae</taxon>
        <taxon>Candidatus Dactylopiibacterium</taxon>
    </lineage>
</organism>
<dbReference type="OrthoDB" id="9757969at2"/>
<dbReference type="Gene3D" id="3.30.1330.60">
    <property type="entry name" value="OmpA-like domain"/>
    <property type="match status" value="1"/>
</dbReference>
<reference evidence="3 4" key="2">
    <citation type="submission" date="2017-07" db="EMBL/GenBank/DDBJ databases">
        <title>Candidatus Dactylopiibacterium carminicum, a nitrogen-fixing symbiont of the cochineal insect Dactylopius coccus and Dactylopius opuntiae (Hemiptera: Coccoidea: Dactylopiidae).</title>
        <authorList>
            <person name="Vera A."/>
        </authorList>
    </citation>
    <scope>NUCLEOTIDE SEQUENCE [LARGE SCALE GENOMIC DNA]</scope>
    <source>
        <strain evidence="3 4">NFDCM</strain>
    </source>
</reference>
<dbReference type="GO" id="GO:0090313">
    <property type="term" value="P:regulation of protein targeting to membrane"/>
    <property type="evidence" value="ECO:0007669"/>
    <property type="project" value="TreeGrafter"/>
</dbReference>
<keyword evidence="1" id="KW-0472">Membrane</keyword>
<evidence type="ECO:0000313" key="5">
    <source>
        <dbReference type="Proteomes" id="UP000623509"/>
    </source>
</evidence>
<dbReference type="InterPro" id="IPR036737">
    <property type="entry name" value="OmpA-like_sf"/>
</dbReference>
<dbReference type="EMBL" id="NMRN01000051">
    <property type="protein sequence ID" value="PAS91999.1"/>
    <property type="molecule type" value="Genomic_DNA"/>
</dbReference>